<dbReference type="Proteomes" id="UP000186309">
    <property type="component" value="Chromosome"/>
</dbReference>
<proteinExistence type="predicted"/>
<feature type="domain" description="Ice-binding protein C-terminal" evidence="1">
    <location>
        <begin position="259"/>
        <end position="283"/>
    </location>
</feature>
<sequence>MKHREGTIMLTRSIQKTRGIRLGRTFVLVARQALAVGVCALAAGQSWASPYIATDLGRVSDMQQKGQSFDNTKTGVSYAFPVTVRQLAGAEGNNLPTYSAHISQPLTPIGDGTAHTKTVTMHPLLINNSGTVIGTLDTVVDRFGNSVSTNIGYAVRSPDGTYSPFVTMATAPNGAYVHLFLSQANQILALGQKTWLVDLNKGTTTSLDQLVPQQILQNYPYNQYVQGIDDRGDIVIYADNQYTGSEAFMLTPPGLDPPAVPEPSTLLIFAAAGVLVVRTARRRKLA</sequence>
<keyword evidence="3" id="KW-1185">Reference proteome</keyword>
<name>A0A1U7CMN0_9BACT</name>
<gene>
    <name evidence="2" type="ORF">BSF38_01643</name>
</gene>
<accession>A0A1U7CMN0</accession>
<dbReference type="AlphaFoldDB" id="A0A1U7CMN0"/>
<dbReference type="EMBL" id="CP019082">
    <property type="protein sequence ID" value="APW60177.1"/>
    <property type="molecule type" value="Genomic_DNA"/>
</dbReference>
<evidence type="ECO:0000313" key="2">
    <source>
        <dbReference type="EMBL" id="APW60177.1"/>
    </source>
</evidence>
<organism evidence="2 3">
    <name type="scientific">Paludisphaera borealis</name>
    <dbReference type="NCBI Taxonomy" id="1387353"/>
    <lineage>
        <taxon>Bacteria</taxon>
        <taxon>Pseudomonadati</taxon>
        <taxon>Planctomycetota</taxon>
        <taxon>Planctomycetia</taxon>
        <taxon>Isosphaerales</taxon>
        <taxon>Isosphaeraceae</taxon>
        <taxon>Paludisphaera</taxon>
    </lineage>
</organism>
<dbReference type="NCBIfam" id="TIGR02595">
    <property type="entry name" value="PEP_CTERM"/>
    <property type="match status" value="1"/>
</dbReference>
<dbReference type="Pfam" id="PF07589">
    <property type="entry name" value="PEP-CTERM"/>
    <property type="match status" value="1"/>
</dbReference>
<evidence type="ECO:0000313" key="3">
    <source>
        <dbReference type="Proteomes" id="UP000186309"/>
    </source>
</evidence>
<dbReference type="InterPro" id="IPR013424">
    <property type="entry name" value="Ice-binding_C"/>
</dbReference>
<protein>
    <recommendedName>
        <fullName evidence="1">Ice-binding protein C-terminal domain-containing protein</fullName>
    </recommendedName>
</protein>
<dbReference type="KEGG" id="pbor:BSF38_01643"/>
<reference evidence="3" key="1">
    <citation type="submission" date="2016-12" db="EMBL/GenBank/DDBJ databases">
        <title>Comparative genomics of four Isosphaeraceae planctomycetes: a common pool of plasmids and glycoside hydrolase genes.</title>
        <authorList>
            <person name="Ivanova A."/>
        </authorList>
    </citation>
    <scope>NUCLEOTIDE SEQUENCE [LARGE SCALE GENOMIC DNA]</scope>
    <source>
        <strain evidence="3">PX4</strain>
    </source>
</reference>
<evidence type="ECO:0000259" key="1">
    <source>
        <dbReference type="Pfam" id="PF07589"/>
    </source>
</evidence>